<evidence type="ECO:0000313" key="2">
    <source>
        <dbReference type="Proteomes" id="UP000034588"/>
    </source>
</evidence>
<reference evidence="1 2" key="1">
    <citation type="journal article" date="2015" name="Nature">
        <title>rRNA introns, odd ribosomes, and small enigmatic genomes across a large radiation of phyla.</title>
        <authorList>
            <person name="Brown C.T."/>
            <person name="Hug L.A."/>
            <person name="Thomas B.C."/>
            <person name="Sharon I."/>
            <person name="Castelle C.J."/>
            <person name="Singh A."/>
            <person name="Wilkins M.J."/>
            <person name="Williams K.H."/>
            <person name="Banfield J.F."/>
        </authorList>
    </citation>
    <scope>NUCLEOTIDE SEQUENCE [LARGE SCALE GENOMIC DNA]</scope>
</reference>
<dbReference type="AlphaFoldDB" id="A0A0G1W3B7"/>
<dbReference type="EMBL" id="LCQD01000003">
    <property type="protein sequence ID" value="KKW13183.1"/>
    <property type="molecule type" value="Genomic_DNA"/>
</dbReference>
<sequence>MSIIVPIIVWNMAEQLEACIKAAREVLPDPYVIVVDGVYAKFPHDALKPWSTDGTLDVARALADTVVEISEPWESEIAKRNSYLIGDPGDLYVHLDADEILRGVWPAPNNQDFNLEFRRHEPRRAYLYRVFPHRKDLHYRYKHNYLWSNEVLLNSLPRDVLPGVHVFHTIDSRPETAFAKGAYRRHLANIESKFYHLDKGVVVKESKVTQAEKTETIVFLAGTRSAYHGKFEVTKPGQTVKVTPTEAERLCRTFPKDFEVVPKDGPIRAPGIPAPEKLNLTSPVFRNIKYLGTALTVVAGKTVNPGDVIRVTQQLAAVLVKTKKWEPAGQEAVQTHREAFKVDTTVTTSVSPSTTVMRIEPLKLPSTKDTSVQTVTARFPTGPLRVPVARK</sequence>
<protein>
    <submittedName>
        <fullName evidence="1">Uncharacterized protein</fullName>
    </submittedName>
</protein>
<evidence type="ECO:0000313" key="1">
    <source>
        <dbReference type="EMBL" id="KKW13183.1"/>
    </source>
</evidence>
<gene>
    <name evidence="1" type="ORF">UY48_C0003G0005</name>
</gene>
<organism evidence="1 2">
    <name type="scientific">Candidatus Gottesmanbacteria bacterium GW2011_GWB1_49_7</name>
    <dbReference type="NCBI Taxonomy" id="1618448"/>
    <lineage>
        <taxon>Bacteria</taxon>
        <taxon>Candidatus Gottesmaniibacteriota</taxon>
    </lineage>
</organism>
<name>A0A0G1W3B7_9BACT</name>
<accession>A0A0G1W3B7</accession>
<dbReference type="Proteomes" id="UP000034588">
    <property type="component" value="Unassembled WGS sequence"/>
</dbReference>
<proteinExistence type="predicted"/>
<comment type="caution">
    <text evidence="1">The sequence shown here is derived from an EMBL/GenBank/DDBJ whole genome shotgun (WGS) entry which is preliminary data.</text>
</comment>